<gene>
    <name evidence="3" type="ORF">CBG49_02310</name>
</gene>
<dbReference type="KEGG" id="capn:CBG49_02310"/>
<dbReference type="Pfam" id="PF14292">
    <property type="entry name" value="SusE"/>
    <property type="match status" value="1"/>
</dbReference>
<evidence type="ECO:0000313" key="3">
    <source>
        <dbReference type="EMBL" id="ASF42016.1"/>
    </source>
</evidence>
<dbReference type="GO" id="GO:2001070">
    <property type="term" value="F:starch binding"/>
    <property type="evidence" value="ECO:0007669"/>
    <property type="project" value="InterPro"/>
</dbReference>
<dbReference type="InterPro" id="IPR032187">
    <property type="entry name" value="SusF/SusE-like_C"/>
</dbReference>
<reference evidence="4" key="1">
    <citation type="submission" date="2017-06" db="EMBL/GenBank/DDBJ databases">
        <title>Complete genome sequence of Capnocytophaga sp. KCOM 1579 (=ChDC OS43) isolated from a human refractory periapical abscess lesion.</title>
        <authorList>
            <person name="Kook J.-K."/>
            <person name="Park S.-N."/>
            <person name="Lim Y.K."/>
            <person name="Roh H."/>
        </authorList>
    </citation>
    <scope>NUCLEOTIDE SEQUENCE [LARGE SCALE GENOMIC DNA]</scope>
    <source>
        <strain evidence="4">ChDC OS43</strain>
    </source>
</reference>
<evidence type="ECO:0000259" key="2">
    <source>
        <dbReference type="Pfam" id="PF16411"/>
    </source>
</evidence>
<name>A0A1Z4BL56_9FLAO</name>
<evidence type="ECO:0000313" key="4">
    <source>
        <dbReference type="Proteomes" id="UP000197007"/>
    </source>
</evidence>
<accession>A0A1Z4BL56</accession>
<sequence length="479" mass="53209">MKPFHLYIAFLLLLLTGCKKEDYMELFKEGKPFELKAQKEMVALDAANPEQEAIKFTWTAASNYGTNAGITYTFQMDVQGNNFAGGISENVGREAYERVYKNEELNNLLLNTFKVAVDTEVTMEVRIIAQVASGEGMKQHTNVKTIVFKTHTPISNTLYIIGSAAPHGWSADQAEEMKPVEGTPKAFAWSGRLSAGEIKFITTKGQFIPSYGKGSNNNELHFRKTDVDTSDEKFTIAESGVYTVKVNLINLTISITKGEAPEYTELWFVGEPTGWSFKKMTVDPADPFVFHYNADLGNGGEFKIGTKEGDWLAVFFRPKENNTAEGSDLPVKKWAGDPDNKWKIAAGTYKITLNTRTMKIDIVPFTPYAGMYMIGSATDAGWDINNPIAMTVDSSNPNVFMWEGDLKAGELKFSCDKKSDWGGDWFLAAKADKAPAGVEEPMIFSAHGSNPDNKWKITEAGTYKITLNQLTQKVIIKKQ</sequence>
<dbReference type="Pfam" id="PF16411">
    <property type="entry name" value="SusF_SusE"/>
    <property type="match status" value="1"/>
</dbReference>
<protein>
    <submittedName>
        <fullName evidence="3">DUF5116 domain-containing protein</fullName>
    </submittedName>
</protein>
<dbReference type="Gene3D" id="2.60.40.3620">
    <property type="match status" value="3"/>
</dbReference>
<dbReference type="RefSeq" id="WP_088593208.1">
    <property type="nucleotide sequence ID" value="NZ_CP022022.1"/>
</dbReference>
<organism evidence="3 4">
    <name type="scientific">Capnocytophaga endodontalis</name>
    <dbReference type="NCBI Taxonomy" id="2708117"/>
    <lineage>
        <taxon>Bacteria</taxon>
        <taxon>Pseudomonadati</taxon>
        <taxon>Bacteroidota</taxon>
        <taxon>Flavobacteriia</taxon>
        <taxon>Flavobacteriales</taxon>
        <taxon>Flavobacteriaceae</taxon>
        <taxon>Capnocytophaga</taxon>
    </lineage>
</organism>
<dbReference type="EMBL" id="CP022022">
    <property type="protein sequence ID" value="ASF42016.1"/>
    <property type="molecule type" value="Genomic_DNA"/>
</dbReference>
<feature type="domain" description="Outer membrane protein SusF/SusE-like C-terminal" evidence="2">
    <location>
        <begin position="371"/>
        <end position="469"/>
    </location>
</feature>
<dbReference type="GO" id="GO:0019867">
    <property type="term" value="C:outer membrane"/>
    <property type="evidence" value="ECO:0007669"/>
    <property type="project" value="InterPro"/>
</dbReference>
<dbReference type="PROSITE" id="PS51257">
    <property type="entry name" value="PROKAR_LIPOPROTEIN"/>
    <property type="match status" value="1"/>
</dbReference>
<proteinExistence type="predicted"/>
<dbReference type="InterPro" id="IPR025970">
    <property type="entry name" value="SusE"/>
</dbReference>
<dbReference type="Proteomes" id="UP000197007">
    <property type="component" value="Chromosome"/>
</dbReference>
<evidence type="ECO:0000259" key="1">
    <source>
        <dbReference type="Pfam" id="PF14292"/>
    </source>
</evidence>
<dbReference type="AlphaFoldDB" id="A0A1Z4BL56"/>
<feature type="domain" description="SusE outer membrane protein" evidence="1">
    <location>
        <begin position="20"/>
        <end position="127"/>
    </location>
</feature>
<keyword evidence="4" id="KW-1185">Reference proteome</keyword>